<dbReference type="FunFam" id="3.40.50.460:FF:000002">
    <property type="entry name" value="ATP-dependent 6-phosphofructokinase"/>
    <property type="match status" value="1"/>
</dbReference>
<evidence type="ECO:0000259" key="12">
    <source>
        <dbReference type="Pfam" id="PF00248"/>
    </source>
</evidence>
<dbReference type="NCBIfam" id="NF002872">
    <property type="entry name" value="PRK03202.1"/>
    <property type="match status" value="1"/>
</dbReference>
<comment type="subcellular location">
    <subcellularLocation>
        <location evidence="2">Cytoplasm</location>
    </subcellularLocation>
</comment>
<dbReference type="GO" id="GO:0004582">
    <property type="term" value="F:dolichyl-phosphate beta-D-mannosyltransferase activity"/>
    <property type="evidence" value="ECO:0007669"/>
    <property type="project" value="InterPro"/>
</dbReference>
<dbReference type="GO" id="GO:0016208">
    <property type="term" value="F:AMP binding"/>
    <property type="evidence" value="ECO:0007669"/>
    <property type="project" value="TreeGrafter"/>
</dbReference>
<dbReference type="PROSITE" id="PS00433">
    <property type="entry name" value="PHOSPHOFRUCTOKINASE"/>
    <property type="match status" value="1"/>
</dbReference>
<evidence type="ECO:0000256" key="2">
    <source>
        <dbReference type="ARBA" id="ARBA00004496"/>
    </source>
</evidence>
<evidence type="ECO:0000256" key="10">
    <source>
        <dbReference type="ARBA" id="ARBA00048070"/>
    </source>
</evidence>
<sequence>MPSPRTLVAVCTYNEVENLPSLVEAIEAALPEVDVLIVDDNSPDGTGRWADERAAADPRVAVLHREGKLGLGSATFAAMRHAIDGGYDVVCTLDADWSHPPDRLPALVELVETHDVAIGSRYVDGGAIEGWPLKRRVASRLVNFAARFLLRLPTRDSSGAFRAYRVDTVKRLDFDTMRCPGYAYLEEILWRLKRLGATFGETPITFTERRAGASKINRGEVFAAARLLLRLGVSEWFGVRHPFCAAPVRLRVLKNARGVVVPMSTKRIGILTSGGDCPGLNAVIRGAVKACHQLGYDCVGFLKGYEGLHDPVQYVHLTPQSTRGILNQGGTILGSTNKGRFAATVGVQDRQEIAPHLMEGVKSTIKQLGIDGLICVGGDGSLAVAQQFHEQGIPVVGVPKTIDNDLSATAFTFGFDSAIECATDALDRLHTTAASHERIMVLEVMGRHAGWIALHAGIAGGGDVILIPEIPWSFEHVCHKILHRESQGKKFTLVVVAEGAELPGGALVGEQRDGAQMKLGGLGRAVAEEIERRLHRETRLSVLGHLQRGGSPTTFDRVLATQFGAHAVRLVKEGRFGEMICSRPPEMTSVPIMEAVNVLRQVDPHGPCVQAARALGVSFGDRPADEIGQDVFDRLEPVSHVADLVSQPAVVEAESLETETTEAPTEELAVETTVAVVETSAEADPEEAAAEQVAETLLDMVAEADEAAHGPVVEPETESPVEESVDDDRLPELPETDELPAEEEAPVAEPEDEPKAEREPESAPAPVSTPEVLEQELTIGEALIDEEPEAASDPEPQAAAVPEGVDLSAAQAQLAQRIAEAAKTAREDVPEETSLEQAGEISVADLVKQKLAAAALKTPPAADAEKSNPSSEPQAEPRGDELVAEYRRFGKTELSMPVFSCGGMRYQQTWDDATLDVVEAENQRNLRATIDRALELGVTHIETARGYGTSERQLGLVLPELRERRPESGGPEGLIVQTKVAPLADAGEFRRQVLDSLDRLRMSRVDLLGLHGINTHELLWWATKPGGCLEVARELQAEGRVGHVGFSTHGATDLIVDAIEAKNHGGFDYVNLHWYYINQWNWPAVEAAKRNDLGVFIISPSDKGGMLYKPPQRLVELCEPLHPIVFNCLFCLNRPEVHTLSLGAAQPSDFDLQMSSLPLLEDANEKLAPILAKLQAAMDETVGEDVARRFREGLPVWDAEKNAGHINTHIVLWLRGLALAYDMVEYGKMRYNLLGNGGHWFAGLGAGHLDTMPVERLEKAYKDSPFAEQVAGWLRETHELLGDAAVGRLSAD</sequence>
<gene>
    <name evidence="15" type="ORF">C1SCF055_LOCUS24132</name>
</gene>
<feature type="compositionally biased region" description="Acidic residues" evidence="11">
    <location>
        <begin position="734"/>
        <end position="752"/>
    </location>
</feature>
<dbReference type="InterPro" id="IPR039528">
    <property type="entry name" value="DPM1-like"/>
</dbReference>
<keyword evidence="18" id="KW-1185">Reference proteome</keyword>
<dbReference type="FunFam" id="3.90.550.10:FF:000122">
    <property type="entry name" value="Dolichol-phosphate mannosyltransferase subunit 1"/>
    <property type="match status" value="1"/>
</dbReference>
<evidence type="ECO:0000256" key="1">
    <source>
        <dbReference type="ARBA" id="ARBA00001946"/>
    </source>
</evidence>
<evidence type="ECO:0000256" key="7">
    <source>
        <dbReference type="ARBA" id="ARBA00022777"/>
    </source>
</evidence>
<proteinExistence type="inferred from homology"/>
<dbReference type="PANTHER" id="PTHR13697">
    <property type="entry name" value="PHOSPHOFRUCTOKINASE"/>
    <property type="match status" value="1"/>
</dbReference>
<dbReference type="Gene3D" id="3.90.550.10">
    <property type="entry name" value="Spore Coat Polysaccharide Biosynthesis Protein SpsA, Chain A"/>
    <property type="match status" value="1"/>
</dbReference>
<dbReference type="GO" id="GO:0006002">
    <property type="term" value="P:fructose 6-phosphate metabolic process"/>
    <property type="evidence" value="ECO:0007669"/>
    <property type="project" value="InterPro"/>
</dbReference>
<dbReference type="HAMAP" id="MF_01976">
    <property type="entry name" value="Phosphofructokinase_III"/>
    <property type="match status" value="1"/>
</dbReference>
<dbReference type="InterPro" id="IPR001173">
    <property type="entry name" value="Glyco_trans_2-like"/>
</dbReference>
<feature type="domain" description="Glycosyltransferase 2-like" evidence="14">
    <location>
        <begin position="8"/>
        <end position="171"/>
    </location>
</feature>
<dbReference type="SUPFAM" id="SSF51430">
    <property type="entry name" value="NAD(P)-linked oxidoreductase"/>
    <property type="match status" value="1"/>
</dbReference>
<feature type="compositionally biased region" description="Acidic residues" evidence="11">
    <location>
        <begin position="715"/>
        <end position="726"/>
    </location>
</feature>
<evidence type="ECO:0000259" key="14">
    <source>
        <dbReference type="Pfam" id="PF00535"/>
    </source>
</evidence>
<dbReference type="Proteomes" id="UP001152797">
    <property type="component" value="Unassembled WGS sequence"/>
</dbReference>
<comment type="caution">
    <text evidence="15">The sequence shown here is derived from an EMBL/GenBank/DDBJ whole genome shotgun (WGS) entry which is preliminary data.</text>
</comment>
<dbReference type="PRINTS" id="PR00476">
    <property type="entry name" value="PHFRCTKINASE"/>
</dbReference>
<protein>
    <submittedName>
        <fullName evidence="17">ATP-dependent 6-phosphofructokinase (ATP-PFK) (Phosphofructokinase) (Phosphohexokinase)</fullName>
    </submittedName>
</protein>
<evidence type="ECO:0000313" key="16">
    <source>
        <dbReference type="EMBL" id="CAL1151161.1"/>
    </source>
</evidence>
<keyword evidence="9" id="KW-0324">Glycolysis</keyword>
<dbReference type="Gene3D" id="3.40.50.460">
    <property type="entry name" value="Phosphofructokinase domain"/>
    <property type="match status" value="1"/>
</dbReference>
<dbReference type="Pfam" id="PF00535">
    <property type="entry name" value="Glycos_transf_2"/>
    <property type="match status" value="1"/>
</dbReference>
<dbReference type="InterPro" id="IPR012829">
    <property type="entry name" value="Phosphofructokinase_III"/>
</dbReference>
<keyword evidence="7" id="KW-0418">Kinase</keyword>
<dbReference type="CDD" id="cd06442">
    <property type="entry name" value="DPM1_like"/>
    <property type="match status" value="1"/>
</dbReference>
<feature type="region of interest" description="Disordered" evidence="11">
    <location>
        <begin position="857"/>
        <end position="880"/>
    </location>
</feature>
<feature type="region of interest" description="Disordered" evidence="11">
    <location>
        <begin position="708"/>
        <end position="778"/>
    </location>
</feature>
<dbReference type="GO" id="GO:0005524">
    <property type="term" value="F:ATP binding"/>
    <property type="evidence" value="ECO:0007669"/>
    <property type="project" value="TreeGrafter"/>
</dbReference>
<dbReference type="EMBL" id="CAMXCT030002380">
    <property type="protein sequence ID" value="CAL4785098.1"/>
    <property type="molecule type" value="Genomic_DNA"/>
</dbReference>
<dbReference type="Gene3D" id="3.40.50.450">
    <property type="match status" value="1"/>
</dbReference>
<dbReference type="Pfam" id="PF00365">
    <property type="entry name" value="PFK"/>
    <property type="match status" value="1"/>
</dbReference>
<dbReference type="GO" id="GO:0003872">
    <property type="term" value="F:6-phosphofructokinase activity"/>
    <property type="evidence" value="ECO:0007669"/>
    <property type="project" value="UniProtKB-EC"/>
</dbReference>
<dbReference type="GO" id="GO:0061621">
    <property type="term" value="P:canonical glycolysis"/>
    <property type="evidence" value="ECO:0007669"/>
    <property type="project" value="TreeGrafter"/>
</dbReference>
<dbReference type="GO" id="GO:0030388">
    <property type="term" value="P:fructose 1,6-bisphosphate metabolic process"/>
    <property type="evidence" value="ECO:0007669"/>
    <property type="project" value="TreeGrafter"/>
</dbReference>
<dbReference type="GO" id="GO:0070095">
    <property type="term" value="F:fructose-6-phosphate binding"/>
    <property type="evidence" value="ECO:0007669"/>
    <property type="project" value="TreeGrafter"/>
</dbReference>
<accession>A0A9P1CUS3</accession>
<evidence type="ECO:0000256" key="11">
    <source>
        <dbReference type="SAM" id="MobiDB-lite"/>
    </source>
</evidence>
<organism evidence="15">
    <name type="scientific">Cladocopium goreaui</name>
    <dbReference type="NCBI Taxonomy" id="2562237"/>
    <lineage>
        <taxon>Eukaryota</taxon>
        <taxon>Sar</taxon>
        <taxon>Alveolata</taxon>
        <taxon>Dinophyceae</taxon>
        <taxon>Suessiales</taxon>
        <taxon>Symbiodiniaceae</taxon>
        <taxon>Cladocopium</taxon>
    </lineage>
</organism>
<dbReference type="InterPro" id="IPR029044">
    <property type="entry name" value="Nucleotide-diphossugar_trans"/>
</dbReference>
<dbReference type="GO" id="GO:0042802">
    <property type="term" value="F:identical protein binding"/>
    <property type="evidence" value="ECO:0007669"/>
    <property type="project" value="TreeGrafter"/>
</dbReference>
<keyword evidence="4" id="KW-0963">Cytoplasm</keyword>
<dbReference type="InterPro" id="IPR036812">
    <property type="entry name" value="NAD(P)_OxRdtase_dom_sf"/>
</dbReference>
<evidence type="ECO:0000313" key="17">
    <source>
        <dbReference type="EMBL" id="CAL4785098.1"/>
    </source>
</evidence>
<dbReference type="EMBL" id="CAMXCT020002380">
    <property type="protein sequence ID" value="CAL1151161.1"/>
    <property type="molecule type" value="Genomic_DNA"/>
</dbReference>
<dbReference type="GO" id="GO:0005945">
    <property type="term" value="C:6-phosphofructokinase complex"/>
    <property type="evidence" value="ECO:0007669"/>
    <property type="project" value="TreeGrafter"/>
</dbReference>
<dbReference type="EMBL" id="CAMXCT010002380">
    <property type="protein sequence ID" value="CAI3997786.1"/>
    <property type="molecule type" value="Genomic_DNA"/>
</dbReference>
<evidence type="ECO:0000256" key="6">
    <source>
        <dbReference type="ARBA" id="ARBA00022723"/>
    </source>
</evidence>
<evidence type="ECO:0000256" key="5">
    <source>
        <dbReference type="ARBA" id="ARBA00022679"/>
    </source>
</evidence>
<dbReference type="Pfam" id="PF00248">
    <property type="entry name" value="Aldo_ket_red"/>
    <property type="match status" value="1"/>
</dbReference>
<comment type="pathway">
    <text evidence="3">Carbohydrate degradation; glycolysis; D-glyceraldehyde 3-phosphate and glycerone phosphate from D-glucose: step 3/4.</text>
</comment>
<name>A0A9P1CUS3_9DINO</name>
<evidence type="ECO:0000313" key="15">
    <source>
        <dbReference type="EMBL" id="CAI3997786.1"/>
    </source>
</evidence>
<evidence type="ECO:0000256" key="4">
    <source>
        <dbReference type="ARBA" id="ARBA00022490"/>
    </source>
</evidence>
<evidence type="ECO:0000256" key="9">
    <source>
        <dbReference type="ARBA" id="ARBA00023152"/>
    </source>
</evidence>
<reference evidence="16" key="2">
    <citation type="submission" date="2024-04" db="EMBL/GenBank/DDBJ databases">
        <authorList>
            <person name="Chen Y."/>
            <person name="Shah S."/>
            <person name="Dougan E. K."/>
            <person name="Thang M."/>
            <person name="Chan C."/>
        </authorList>
    </citation>
    <scope>NUCLEOTIDE SEQUENCE [LARGE SCALE GENOMIC DNA]</scope>
</reference>
<dbReference type="InterPro" id="IPR015912">
    <property type="entry name" value="Phosphofructokinase_CS"/>
</dbReference>
<keyword evidence="8" id="KW-0460">Magnesium</keyword>
<dbReference type="InterPro" id="IPR022953">
    <property type="entry name" value="ATP_PFK"/>
</dbReference>
<comment type="cofactor">
    <cofactor evidence="1">
        <name>Mg(2+)</name>
        <dbReference type="ChEBI" id="CHEBI:18420"/>
    </cofactor>
</comment>
<evidence type="ECO:0000313" key="18">
    <source>
        <dbReference type="Proteomes" id="UP001152797"/>
    </source>
</evidence>
<dbReference type="InterPro" id="IPR035966">
    <property type="entry name" value="PKF_sf"/>
</dbReference>
<reference evidence="15" key="1">
    <citation type="submission" date="2022-10" db="EMBL/GenBank/DDBJ databases">
        <authorList>
            <person name="Chen Y."/>
            <person name="Dougan E. K."/>
            <person name="Chan C."/>
            <person name="Rhodes N."/>
            <person name="Thang M."/>
        </authorList>
    </citation>
    <scope>NUCLEOTIDE SEQUENCE</scope>
</reference>
<evidence type="ECO:0000256" key="8">
    <source>
        <dbReference type="ARBA" id="ARBA00022842"/>
    </source>
</evidence>
<dbReference type="GO" id="GO:0046872">
    <property type="term" value="F:metal ion binding"/>
    <property type="evidence" value="ECO:0007669"/>
    <property type="project" value="UniProtKB-KW"/>
</dbReference>
<keyword evidence="5" id="KW-0808">Transferase</keyword>
<dbReference type="InterPro" id="IPR000023">
    <property type="entry name" value="Phosphofructokinase_dom"/>
</dbReference>
<evidence type="ECO:0000256" key="3">
    <source>
        <dbReference type="ARBA" id="ARBA00004679"/>
    </source>
</evidence>
<dbReference type="GO" id="GO:0048029">
    <property type="term" value="F:monosaccharide binding"/>
    <property type="evidence" value="ECO:0007669"/>
    <property type="project" value="TreeGrafter"/>
</dbReference>
<dbReference type="Gene3D" id="3.20.20.100">
    <property type="entry name" value="NADP-dependent oxidoreductase domain"/>
    <property type="match status" value="1"/>
</dbReference>
<dbReference type="SUPFAM" id="SSF53448">
    <property type="entry name" value="Nucleotide-diphospho-sugar transferases"/>
    <property type="match status" value="1"/>
</dbReference>
<feature type="domain" description="Phosphofructokinase" evidence="13">
    <location>
        <begin position="267"/>
        <end position="570"/>
    </location>
</feature>
<evidence type="ECO:0000259" key="13">
    <source>
        <dbReference type="Pfam" id="PF00365"/>
    </source>
</evidence>
<dbReference type="OrthoDB" id="2603at2759"/>
<keyword evidence="6" id="KW-0479">Metal-binding</keyword>
<feature type="domain" description="NADP-dependent oxidoreductase" evidence="12">
    <location>
        <begin position="902"/>
        <end position="1070"/>
    </location>
</feature>
<dbReference type="SUPFAM" id="SSF53784">
    <property type="entry name" value="Phosphofructokinase"/>
    <property type="match status" value="1"/>
</dbReference>
<dbReference type="CDD" id="cd19096">
    <property type="entry name" value="AKR_Fe-S_oxidoreductase"/>
    <property type="match status" value="1"/>
</dbReference>
<dbReference type="GO" id="GO:0047334">
    <property type="term" value="F:diphosphate-fructose-6-phosphate 1-phosphotransferase activity"/>
    <property type="evidence" value="ECO:0007669"/>
    <property type="project" value="InterPro"/>
</dbReference>
<comment type="catalytic activity">
    <reaction evidence="10">
        <text>beta-D-fructose 6-phosphate + ATP = beta-D-fructose 1,6-bisphosphate + ADP + H(+)</text>
        <dbReference type="Rhea" id="RHEA:16109"/>
        <dbReference type="ChEBI" id="CHEBI:15378"/>
        <dbReference type="ChEBI" id="CHEBI:30616"/>
        <dbReference type="ChEBI" id="CHEBI:32966"/>
        <dbReference type="ChEBI" id="CHEBI:57634"/>
        <dbReference type="ChEBI" id="CHEBI:456216"/>
        <dbReference type="EC" id="2.7.1.11"/>
    </reaction>
</comment>
<dbReference type="PANTHER" id="PTHR13697:SF52">
    <property type="entry name" value="ATP-DEPENDENT 6-PHOSPHOFRUCTOKINASE 3"/>
    <property type="match status" value="1"/>
</dbReference>
<dbReference type="InterPro" id="IPR023210">
    <property type="entry name" value="NADP_OxRdtase_dom"/>
</dbReference>